<dbReference type="GO" id="GO:0032044">
    <property type="term" value="C:DSIF complex"/>
    <property type="evidence" value="ECO:0007669"/>
    <property type="project" value="TreeGrafter"/>
</dbReference>
<evidence type="ECO:0000256" key="5">
    <source>
        <dbReference type="SAM" id="MobiDB-lite"/>
    </source>
</evidence>
<feature type="domain" description="KOW" evidence="6">
    <location>
        <begin position="465"/>
        <end position="492"/>
    </location>
</feature>
<organism evidence="7 8">
    <name type="scientific">Porcisia hertigi</name>
    <dbReference type="NCBI Taxonomy" id="2761500"/>
    <lineage>
        <taxon>Eukaryota</taxon>
        <taxon>Discoba</taxon>
        <taxon>Euglenozoa</taxon>
        <taxon>Kinetoplastea</taxon>
        <taxon>Metakinetoplastina</taxon>
        <taxon>Trypanosomatida</taxon>
        <taxon>Trypanosomatidae</taxon>
        <taxon>Leishmaniinae</taxon>
        <taxon>Porcisia</taxon>
    </lineage>
</organism>
<keyword evidence="4" id="KW-0539">Nucleus</keyword>
<accession>A0A836IRN1</accession>
<evidence type="ECO:0000313" key="8">
    <source>
        <dbReference type="Proteomes" id="UP000674318"/>
    </source>
</evidence>
<evidence type="ECO:0000256" key="1">
    <source>
        <dbReference type="ARBA" id="ARBA00004123"/>
    </source>
</evidence>
<evidence type="ECO:0000256" key="3">
    <source>
        <dbReference type="ARBA" id="ARBA00023163"/>
    </source>
</evidence>
<proteinExistence type="inferred from homology"/>
<comment type="similarity">
    <text evidence="2">Belongs to the SPT5 family.</text>
</comment>
<dbReference type="RefSeq" id="XP_067756203.1">
    <property type="nucleotide sequence ID" value="XM_067899413.1"/>
</dbReference>
<dbReference type="InterPro" id="IPR039659">
    <property type="entry name" value="SPT5"/>
</dbReference>
<name>A0A836IRN1_9TRYP</name>
<dbReference type="InterPro" id="IPR036735">
    <property type="entry name" value="NGN_dom_sf"/>
</dbReference>
<dbReference type="InterPro" id="IPR057936">
    <property type="entry name" value="KOWx_Spt5"/>
</dbReference>
<dbReference type="OrthoDB" id="28901at2759"/>
<gene>
    <name evidence="7" type="ORF">JKF63_03410</name>
</gene>
<dbReference type="InterPro" id="IPR005824">
    <property type="entry name" value="KOW"/>
</dbReference>
<dbReference type="Proteomes" id="UP000674318">
    <property type="component" value="Unassembled WGS sequence"/>
</dbReference>
<protein>
    <recommendedName>
        <fullName evidence="6">KOW domain-containing protein</fullName>
    </recommendedName>
</protein>
<evidence type="ECO:0000313" key="7">
    <source>
        <dbReference type="EMBL" id="KAG5501580.1"/>
    </source>
</evidence>
<dbReference type="SMART" id="SM00739">
    <property type="entry name" value="KOW"/>
    <property type="match status" value="3"/>
</dbReference>
<keyword evidence="8" id="KW-1185">Reference proteome</keyword>
<sequence length="703" mass="78831">MTEEVNYDELADLLASNAVVLDKGAGAAMGEEEEEEISKPKKQKKVKKHKKHKKVKKRRREGEDDDESSDDGRLKSKYVLDAAESGKSDDEDELSDAEFVDDDGEVAEAGYGDRPRHYMFHEGDDKKSVDEMARYYEEADRHYRKHGNDEDALLAIGDLSSRRLASQFLPREDDPKVFAVKCRPRMARVLVTRIVNKCYAYRVGRNYERKKVDLGIISVFALDHVKEYIYVEASRKRFVENVLNGLDGVFRFNIAVVDPRELLQTMETRPSTQKLRVGDYVRLRQRFYRGDLAQVTALHPDGVHITCKVVPRGDFVQKPFNKPTKRLEPRFFTPRQAIGVRETENSYVWGDMHFDREGYLLKTVSTRMVISGAQMEQPSTEELARFYNDRREKVEQALKAAEAAVQVPPISIGDSVRVTTGQLRNTIGVVENVFTNTNTAVLTCTVPGRAQPIKVQVELGACTKHFSEGAHVVVERGEHAGESGTVVKSWGSIVLLFPDRAAVGAELKVEANDCHQSKLGSVSLHSKGVWQVFDLVSITEPNCVGCIVRLNRNDVDVLTENNDVRTFSYAQVNAVGRDTRQTTDCRDNTLSRGAEVHIQKHPWTPIGLEGQTGRIEHIFHRTIFVRCRASPLHASIVALKAECVLLIGGRKTTRRVAPEQSLATGIGIGQYAGAPVRLSVGQSRDSEVWDESSMMDVNASTMV</sequence>
<dbReference type="PANTHER" id="PTHR11125">
    <property type="entry name" value="SUPPRESSOR OF TY 5"/>
    <property type="match status" value="1"/>
</dbReference>
<dbReference type="Gene3D" id="3.30.70.940">
    <property type="entry name" value="NusG, N-terminal domain"/>
    <property type="match status" value="1"/>
</dbReference>
<feature type="region of interest" description="Disordered" evidence="5">
    <location>
        <begin position="26"/>
        <end position="99"/>
    </location>
</feature>
<feature type="domain" description="KOW" evidence="6">
    <location>
        <begin position="274"/>
        <end position="301"/>
    </location>
</feature>
<dbReference type="InterPro" id="IPR008991">
    <property type="entry name" value="Translation_prot_SH3-like_sf"/>
</dbReference>
<evidence type="ECO:0000256" key="4">
    <source>
        <dbReference type="ARBA" id="ARBA00023242"/>
    </source>
</evidence>
<evidence type="ECO:0000256" key="2">
    <source>
        <dbReference type="ARBA" id="ARBA00006956"/>
    </source>
</evidence>
<dbReference type="Gene3D" id="2.30.30.30">
    <property type="match status" value="1"/>
</dbReference>
<dbReference type="CDD" id="cd09888">
    <property type="entry name" value="NGN_Euk"/>
    <property type="match status" value="1"/>
</dbReference>
<dbReference type="PANTHER" id="PTHR11125:SF7">
    <property type="entry name" value="TRANSCRIPTION ELONGATION FACTOR SPT5"/>
    <property type="match status" value="1"/>
</dbReference>
<reference evidence="7 8" key="1">
    <citation type="submission" date="2021-02" db="EMBL/GenBank/DDBJ databases">
        <title>Porcisia hertigi Genome sequencing and assembly.</title>
        <authorList>
            <person name="Almutairi H."/>
            <person name="Gatherer D."/>
        </authorList>
    </citation>
    <scope>NUCLEOTIDE SEQUENCE [LARGE SCALE GENOMIC DNA]</scope>
    <source>
        <strain evidence="7 8">C119</strain>
    </source>
</reference>
<dbReference type="GO" id="GO:0032784">
    <property type="term" value="P:regulation of DNA-templated transcription elongation"/>
    <property type="evidence" value="ECO:0007669"/>
    <property type="project" value="InterPro"/>
</dbReference>
<dbReference type="SUPFAM" id="SSF50104">
    <property type="entry name" value="Translation proteins SH3-like domain"/>
    <property type="match status" value="2"/>
</dbReference>
<dbReference type="FunFam" id="2.30.30.30:FF:000074">
    <property type="entry name" value="Transcription elongation regulator-like protein"/>
    <property type="match status" value="1"/>
</dbReference>
<feature type="compositionally biased region" description="Acidic residues" evidence="5">
    <location>
        <begin position="89"/>
        <end position="99"/>
    </location>
</feature>
<comment type="subcellular location">
    <subcellularLocation>
        <location evidence="1">Nucleus</location>
    </subcellularLocation>
</comment>
<dbReference type="KEGG" id="phet:94289490"/>
<dbReference type="InterPro" id="IPR039385">
    <property type="entry name" value="NGN_Euk"/>
</dbReference>
<dbReference type="InterPro" id="IPR014722">
    <property type="entry name" value="Rib_uL2_dom2"/>
</dbReference>
<dbReference type="EMBL" id="JAFJZO010000027">
    <property type="protein sequence ID" value="KAG5501580.1"/>
    <property type="molecule type" value="Genomic_DNA"/>
</dbReference>
<keyword evidence="3" id="KW-0804">Transcription</keyword>
<dbReference type="GO" id="GO:0006357">
    <property type="term" value="P:regulation of transcription by RNA polymerase II"/>
    <property type="evidence" value="ECO:0007669"/>
    <property type="project" value="InterPro"/>
</dbReference>
<dbReference type="GeneID" id="94289490"/>
<dbReference type="Pfam" id="PF23037">
    <property type="entry name" value="KOWx_SPT5"/>
    <property type="match status" value="1"/>
</dbReference>
<dbReference type="GO" id="GO:0006368">
    <property type="term" value="P:transcription elongation by RNA polymerase II"/>
    <property type="evidence" value="ECO:0007669"/>
    <property type="project" value="TreeGrafter"/>
</dbReference>
<dbReference type="GO" id="GO:0003729">
    <property type="term" value="F:mRNA binding"/>
    <property type="evidence" value="ECO:0007669"/>
    <property type="project" value="TreeGrafter"/>
</dbReference>
<dbReference type="AlphaFoldDB" id="A0A836IRN1"/>
<dbReference type="Pfam" id="PF03439">
    <property type="entry name" value="Spt5-NGN"/>
    <property type="match status" value="1"/>
</dbReference>
<feature type="compositionally biased region" description="Basic residues" evidence="5">
    <location>
        <begin position="40"/>
        <end position="59"/>
    </location>
</feature>
<evidence type="ECO:0000259" key="6">
    <source>
        <dbReference type="SMART" id="SM00739"/>
    </source>
</evidence>
<dbReference type="InterPro" id="IPR005100">
    <property type="entry name" value="NGN-domain"/>
</dbReference>
<feature type="domain" description="KOW" evidence="6">
    <location>
        <begin position="409"/>
        <end position="436"/>
    </location>
</feature>
<dbReference type="FunFam" id="3.30.70.940:FF:000013">
    <property type="entry name" value="Transcription elongation regulator-like protein"/>
    <property type="match status" value="1"/>
</dbReference>
<comment type="caution">
    <text evidence="7">The sequence shown here is derived from an EMBL/GenBank/DDBJ whole genome shotgun (WGS) entry which is preliminary data.</text>
</comment>